<dbReference type="GO" id="GO:0006355">
    <property type="term" value="P:regulation of DNA-templated transcription"/>
    <property type="evidence" value="ECO:0007669"/>
    <property type="project" value="InterPro"/>
</dbReference>
<dbReference type="Pfam" id="PF20605">
    <property type="entry name" value="Antitox_RHH"/>
    <property type="match status" value="1"/>
</dbReference>
<evidence type="ECO:0000259" key="1">
    <source>
        <dbReference type="Pfam" id="PF20605"/>
    </source>
</evidence>
<accession>A0A485M5Z4</accession>
<proteinExistence type="predicted"/>
<gene>
    <name evidence="2" type="ORF">SCFA_790004</name>
</gene>
<reference evidence="2" key="1">
    <citation type="submission" date="2019-03" db="EMBL/GenBank/DDBJ databases">
        <authorList>
            <person name="Hao L."/>
        </authorList>
    </citation>
    <scope>NUCLEOTIDE SEQUENCE</scope>
</reference>
<dbReference type="InterPro" id="IPR010985">
    <property type="entry name" value="Ribbon_hlx_hlx"/>
</dbReference>
<evidence type="ECO:0000313" key="2">
    <source>
        <dbReference type="EMBL" id="VFU18184.1"/>
    </source>
</evidence>
<dbReference type="InterPro" id="IPR013321">
    <property type="entry name" value="Arc_rbn_hlx_hlx"/>
</dbReference>
<dbReference type="Gene3D" id="1.10.1220.10">
    <property type="entry name" value="Met repressor-like"/>
    <property type="match status" value="1"/>
</dbReference>
<dbReference type="SUPFAM" id="SSF47598">
    <property type="entry name" value="Ribbon-helix-helix"/>
    <property type="match status" value="1"/>
</dbReference>
<organism evidence="2">
    <name type="scientific">anaerobic digester metagenome</name>
    <dbReference type="NCBI Taxonomy" id="1263854"/>
    <lineage>
        <taxon>unclassified sequences</taxon>
        <taxon>metagenomes</taxon>
        <taxon>ecological metagenomes</taxon>
    </lineage>
</organism>
<protein>
    <recommendedName>
        <fullName evidence="1">Antitoxin-like ribbon-helix-helix domain-containing protein</fullName>
    </recommendedName>
</protein>
<dbReference type="EMBL" id="CAADRM010000146">
    <property type="protein sequence ID" value="VFU18184.1"/>
    <property type="molecule type" value="Genomic_DNA"/>
</dbReference>
<name>A0A485M5Z4_9ZZZZ</name>
<dbReference type="AlphaFoldDB" id="A0A485M5Z4"/>
<sequence>MKKQERAQYTMRLDSNLMKRIKILAIEEGKKTNNVIEEALNDLLRKYDISPSRDEESS</sequence>
<dbReference type="InterPro" id="IPR046765">
    <property type="entry name" value="Antitox_RHH"/>
</dbReference>
<feature type="domain" description="Antitoxin-like ribbon-helix-helix" evidence="1">
    <location>
        <begin position="15"/>
        <end position="49"/>
    </location>
</feature>